<dbReference type="KEGG" id="phu:Phum_PHUM491830"/>
<dbReference type="OrthoDB" id="6367565at2759"/>
<sequence length="167" mass="17615">MTYLVPILLVLQVTTGKVLKPPGGGTSSLFASAEDLEKPRVSPAESTVTASNGSVINGTEVLNGKSGNNITAVNVAGENVTGNNIIENITENPSVPSLDKSSAVLETISIPSADISAEIRSLSAQIQKRQRTRGGFEDLIKYSVEVEKRKDAEADNEEEDDGRMGEG</sequence>
<reference evidence="3" key="2">
    <citation type="submission" date="2007-04" db="EMBL/GenBank/DDBJ databases">
        <title>The genome of the human body louse.</title>
        <authorList>
            <consortium name="The Human Body Louse Genome Consortium"/>
            <person name="Kirkness E."/>
            <person name="Walenz B."/>
            <person name="Hass B."/>
            <person name="Bruggner R."/>
            <person name="Strausberg R."/>
        </authorList>
    </citation>
    <scope>NUCLEOTIDE SEQUENCE</scope>
    <source>
        <strain evidence="3">USDA</strain>
    </source>
</reference>
<dbReference type="GeneID" id="8235850"/>
<feature type="chain" id="PRO_5014570235" evidence="2">
    <location>
        <begin position="17"/>
        <end position="167"/>
    </location>
</feature>
<dbReference type="EMBL" id="DS235824">
    <property type="protein sequence ID" value="EEB17874.1"/>
    <property type="molecule type" value="Genomic_DNA"/>
</dbReference>
<name>E0VWW8_PEDHC</name>
<accession>E0VWW8</accession>
<keyword evidence="5" id="KW-1185">Reference proteome</keyword>
<keyword evidence="2" id="KW-0732">Signal</keyword>
<dbReference type="InParanoid" id="E0VWW8"/>
<evidence type="ECO:0000313" key="3">
    <source>
        <dbReference type="EMBL" id="EEB17874.1"/>
    </source>
</evidence>
<dbReference type="AlphaFoldDB" id="E0VWW8"/>
<feature type="region of interest" description="Disordered" evidence="1">
    <location>
        <begin position="146"/>
        <end position="167"/>
    </location>
</feature>
<evidence type="ECO:0000313" key="5">
    <source>
        <dbReference type="Proteomes" id="UP000009046"/>
    </source>
</evidence>
<evidence type="ECO:0000313" key="4">
    <source>
        <dbReference type="EnsemblMetazoa" id="PHUM491830-PA"/>
    </source>
</evidence>
<reference evidence="4" key="3">
    <citation type="submission" date="2020-05" db="UniProtKB">
        <authorList>
            <consortium name="EnsemblMetazoa"/>
        </authorList>
    </citation>
    <scope>IDENTIFICATION</scope>
    <source>
        <strain evidence="4">USDA</strain>
    </source>
</reference>
<organism>
    <name type="scientific">Pediculus humanus subsp. corporis</name>
    <name type="common">Body louse</name>
    <dbReference type="NCBI Taxonomy" id="121224"/>
    <lineage>
        <taxon>Eukaryota</taxon>
        <taxon>Metazoa</taxon>
        <taxon>Ecdysozoa</taxon>
        <taxon>Arthropoda</taxon>
        <taxon>Hexapoda</taxon>
        <taxon>Insecta</taxon>
        <taxon>Pterygota</taxon>
        <taxon>Neoptera</taxon>
        <taxon>Paraneoptera</taxon>
        <taxon>Psocodea</taxon>
        <taxon>Troctomorpha</taxon>
        <taxon>Phthiraptera</taxon>
        <taxon>Anoplura</taxon>
        <taxon>Pediculidae</taxon>
        <taxon>Pediculus</taxon>
    </lineage>
</organism>
<dbReference type="CTD" id="8235850"/>
<protein>
    <submittedName>
        <fullName evidence="3 4">Uncharacterized protein</fullName>
    </submittedName>
</protein>
<dbReference type="Proteomes" id="UP000009046">
    <property type="component" value="Unassembled WGS sequence"/>
</dbReference>
<dbReference type="HOGENOM" id="CLU_1596474_0_0_1"/>
<dbReference type="VEuPathDB" id="VectorBase:PHUM491830"/>
<evidence type="ECO:0000256" key="1">
    <source>
        <dbReference type="SAM" id="MobiDB-lite"/>
    </source>
</evidence>
<evidence type="ECO:0000256" key="2">
    <source>
        <dbReference type="SAM" id="SignalP"/>
    </source>
</evidence>
<gene>
    <name evidence="4" type="primary">8235850</name>
    <name evidence="3" type="ORF">Phum_PHUM491830</name>
</gene>
<dbReference type="EMBL" id="AAZO01005946">
    <property type="status" value="NOT_ANNOTATED_CDS"/>
    <property type="molecule type" value="Genomic_DNA"/>
</dbReference>
<feature type="signal peptide" evidence="2">
    <location>
        <begin position="1"/>
        <end position="16"/>
    </location>
</feature>
<reference evidence="3" key="1">
    <citation type="submission" date="2007-04" db="EMBL/GenBank/DDBJ databases">
        <title>Annotation of Pediculus humanus corporis strain USDA.</title>
        <authorList>
            <person name="Kirkness E."/>
            <person name="Hannick L."/>
            <person name="Hass B."/>
            <person name="Bruggner R."/>
            <person name="Lawson D."/>
            <person name="Bidwell S."/>
            <person name="Joardar V."/>
            <person name="Caler E."/>
            <person name="Walenz B."/>
            <person name="Inman J."/>
            <person name="Schobel S."/>
            <person name="Galinsky K."/>
            <person name="Amedeo P."/>
            <person name="Strausberg R."/>
        </authorList>
    </citation>
    <scope>NUCLEOTIDE SEQUENCE</scope>
    <source>
        <strain evidence="3">USDA</strain>
    </source>
</reference>
<dbReference type="RefSeq" id="XP_002430612.1">
    <property type="nucleotide sequence ID" value="XM_002430567.1"/>
</dbReference>
<dbReference type="EnsemblMetazoa" id="PHUM491830-RA">
    <property type="protein sequence ID" value="PHUM491830-PA"/>
    <property type="gene ID" value="PHUM491830"/>
</dbReference>
<proteinExistence type="predicted"/>